<dbReference type="PATRIC" id="fig|1423763.3.peg.107"/>
<dbReference type="RefSeq" id="WP_057797090.1">
    <property type="nucleotide sequence ID" value="NZ_AZFM01000001.1"/>
</dbReference>
<organism evidence="1 2">
    <name type="scientific">Lactobacillus kalixensis DSM 16043</name>
    <dbReference type="NCBI Taxonomy" id="1423763"/>
    <lineage>
        <taxon>Bacteria</taxon>
        <taxon>Bacillati</taxon>
        <taxon>Bacillota</taxon>
        <taxon>Bacilli</taxon>
        <taxon>Lactobacillales</taxon>
        <taxon>Lactobacillaceae</taxon>
        <taxon>Lactobacillus</taxon>
    </lineage>
</organism>
<dbReference type="Proteomes" id="UP000051036">
    <property type="component" value="Unassembled WGS sequence"/>
</dbReference>
<dbReference type="OrthoDB" id="2303846at2"/>
<dbReference type="EMBL" id="AZFM01000001">
    <property type="protein sequence ID" value="KRL91559.1"/>
    <property type="molecule type" value="Genomic_DNA"/>
</dbReference>
<comment type="caution">
    <text evidence="1">The sequence shown here is derived from an EMBL/GenBank/DDBJ whole genome shotgun (WGS) entry which is preliminary data.</text>
</comment>
<proteinExistence type="predicted"/>
<protein>
    <submittedName>
        <fullName evidence="1">Uncharacterized protein</fullName>
    </submittedName>
</protein>
<dbReference type="AlphaFoldDB" id="A0A0R1UDR9"/>
<gene>
    <name evidence="1" type="ORF">FC46_GL000108</name>
</gene>
<keyword evidence="2" id="KW-1185">Reference proteome</keyword>
<evidence type="ECO:0000313" key="1">
    <source>
        <dbReference type="EMBL" id="KRL91559.1"/>
    </source>
</evidence>
<reference evidence="1 2" key="1">
    <citation type="journal article" date="2015" name="Genome Announc.">
        <title>Expanding the biotechnology potential of lactobacilli through comparative genomics of 213 strains and associated genera.</title>
        <authorList>
            <person name="Sun Z."/>
            <person name="Harris H.M."/>
            <person name="McCann A."/>
            <person name="Guo C."/>
            <person name="Argimon S."/>
            <person name="Zhang W."/>
            <person name="Yang X."/>
            <person name="Jeffery I.B."/>
            <person name="Cooney J.C."/>
            <person name="Kagawa T.F."/>
            <person name="Liu W."/>
            <person name="Song Y."/>
            <person name="Salvetti E."/>
            <person name="Wrobel A."/>
            <person name="Rasinkangas P."/>
            <person name="Parkhill J."/>
            <person name="Rea M.C."/>
            <person name="O'Sullivan O."/>
            <person name="Ritari J."/>
            <person name="Douillard F.P."/>
            <person name="Paul Ross R."/>
            <person name="Yang R."/>
            <person name="Briner A.E."/>
            <person name="Felis G.E."/>
            <person name="de Vos W.M."/>
            <person name="Barrangou R."/>
            <person name="Klaenhammer T.R."/>
            <person name="Caufield P.W."/>
            <person name="Cui Y."/>
            <person name="Zhang H."/>
            <person name="O'Toole P.W."/>
        </authorList>
    </citation>
    <scope>NUCLEOTIDE SEQUENCE [LARGE SCALE GENOMIC DNA]</scope>
    <source>
        <strain evidence="1 2">DSM 16043</strain>
    </source>
</reference>
<name>A0A0R1UDR9_9LACO</name>
<dbReference type="STRING" id="1423763.FC46_GL000108"/>
<accession>A0A0R1UDR9</accession>
<evidence type="ECO:0000313" key="2">
    <source>
        <dbReference type="Proteomes" id="UP000051036"/>
    </source>
</evidence>
<sequence length="60" mass="6930">MDYQKILDQLVSGELKEYRVEPKDAFDFQRVLRDYGKRQNITGRAERGGSIVYTGSNSDD</sequence>